<dbReference type="Proteomes" id="UP000193083">
    <property type="component" value="Unassembled WGS sequence"/>
</dbReference>
<dbReference type="GO" id="GO:0016887">
    <property type="term" value="F:ATP hydrolysis activity"/>
    <property type="evidence" value="ECO:0007669"/>
    <property type="project" value="InterPro"/>
</dbReference>
<dbReference type="PROSITE" id="PS50893">
    <property type="entry name" value="ABC_TRANSPORTER_2"/>
    <property type="match status" value="1"/>
</dbReference>
<dbReference type="SUPFAM" id="SSF50331">
    <property type="entry name" value="MOP-like"/>
    <property type="match status" value="1"/>
</dbReference>
<evidence type="ECO:0000256" key="5">
    <source>
        <dbReference type="SAM" id="MobiDB-lite"/>
    </source>
</evidence>
<name>A0A1X7NGY1_9HYPH</name>
<dbReference type="InterPro" id="IPR027417">
    <property type="entry name" value="P-loop_NTPase"/>
</dbReference>
<dbReference type="InterPro" id="IPR017871">
    <property type="entry name" value="ABC_transporter-like_CS"/>
</dbReference>
<dbReference type="PANTHER" id="PTHR42781">
    <property type="entry name" value="SPERMIDINE/PUTRESCINE IMPORT ATP-BINDING PROTEIN POTA"/>
    <property type="match status" value="1"/>
</dbReference>
<dbReference type="OrthoDB" id="9809450at2"/>
<dbReference type="InterPro" id="IPR008995">
    <property type="entry name" value="Mo/tungstate-bd_C_term_dom"/>
</dbReference>
<proteinExistence type="inferred from homology"/>
<evidence type="ECO:0000313" key="8">
    <source>
        <dbReference type="Proteomes" id="UP000193083"/>
    </source>
</evidence>
<dbReference type="InterPro" id="IPR003439">
    <property type="entry name" value="ABC_transporter-like_ATP-bd"/>
</dbReference>
<dbReference type="PROSITE" id="PS00211">
    <property type="entry name" value="ABC_TRANSPORTER_1"/>
    <property type="match status" value="1"/>
</dbReference>
<evidence type="ECO:0000256" key="2">
    <source>
        <dbReference type="ARBA" id="ARBA00022448"/>
    </source>
</evidence>
<dbReference type="EMBL" id="FXBL01000004">
    <property type="protein sequence ID" value="SMH37047.1"/>
    <property type="molecule type" value="Genomic_DNA"/>
</dbReference>
<evidence type="ECO:0000256" key="4">
    <source>
        <dbReference type="ARBA" id="ARBA00022840"/>
    </source>
</evidence>
<dbReference type="FunFam" id="3.40.50.300:FF:000425">
    <property type="entry name" value="Probable ABC transporter, ATP-binding subunit"/>
    <property type="match status" value="1"/>
</dbReference>
<dbReference type="SUPFAM" id="SSF52540">
    <property type="entry name" value="P-loop containing nucleoside triphosphate hydrolases"/>
    <property type="match status" value="1"/>
</dbReference>
<keyword evidence="4 7" id="KW-0067">ATP-binding</keyword>
<organism evidence="7 8">
    <name type="scientific">Mesorhizobium australicum</name>
    <dbReference type="NCBI Taxonomy" id="536018"/>
    <lineage>
        <taxon>Bacteria</taxon>
        <taxon>Pseudomonadati</taxon>
        <taxon>Pseudomonadota</taxon>
        <taxon>Alphaproteobacteria</taxon>
        <taxon>Hyphomicrobiales</taxon>
        <taxon>Phyllobacteriaceae</taxon>
        <taxon>Mesorhizobium</taxon>
    </lineage>
</organism>
<keyword evidence="2" id="KW-0813">Transport</keyword>
<keyword evidence="8" id="KW-1185">Reference proteome</keyword>
<protein>
    <submittedName>
        <fullName evidence="7">Carbohydrate ABC transporter ATP-binding protein, CUT1 family</fullName>
    </submittedName>
</protein>
<evidence type="ECO:0000256" key="1">
    <source>
        <dbReference type="ARBA" id="ARBA00005417"/>
    </source>
</evidence>
<dbReference type="InterPro" id="IPR003593">
    <property type="entry name" value="AAA+_ATPase"/>
</dbReference>
<dbReference type="GO" id="GO:0015697">
    <property type="term" value="P:quaternary ammonium group transport"/>
    <property type="evidence" value="ECO:0007669"/>
    <property type="project" value="UniProtKB-ARBA"/>
</dbReference>
<feature type="domain" description="ABC transporter" evidence="6">
    <location>
        <begin position="7"/>
        <end position="237"/>
    </location>
</feature>
<dbReference type="AlphaFoldDB" id="A0A1X7NGY1"/>
<comment type="similarity">
    <text evidence="1">Belongs to the ABC transporter superfamily.</text>
</comment>
<dbReference type="Gene3D" id="3.40.50.300">
    <property type="entry name" value="P-loop containing nucleotide triphosphate hydrolases"/>
    <property type="match status" value="1"/>
</dbReference>
<dbReference type="SMART" id="SM00382">
    <property type="entry name" value="AAA"/>
    <property type="match status" value="1"/>
</dbReference>
<reference evidence="7 8" key="1">
    <citation type="submission" date="2017-04" db="EMBL/GenBank/DDBJ databases">
        <authorList>
            <person name="Afonso C.L."/>
            <person name="Miller P.J."/>
            <person name="Scott M.A."/>
            <person name="Spackman E."/>
            <person name="Goraichik I."/>
            <person name="Dimitrov K.M."/>
            <person name="Suarez D.L."/>
            <person name="Swayne D.E."/>
        </authorList>
    </citation>
    <scope>NUCLEOTIDE SEQUENCE [LARGE SCALE GENOMIC DNA]</scope>
    <source>
        <strain evidence="7 8">B5P</strain>
    </source>
</reference>
<keyword evidence="3" id="KW-0547">Nucleotide-binding</keyword>
<dbReference type="Pfam" id="PF00005">
    <property type="entry name" value="ABC_tran"/>
    <property type="match status" value="1"/>
</dbReference>
<evidence type="ECO:0000313" key="7">
    <source>
        <dbReference type="EMBL" id="SMH37047.1"/>
    </source>
</evidence>
<sequence length="385" mass="41232">MKDESYLRIADLSAGYGTTRVLENVSLSIRKGEFVALLGSSGCGKTTLLRAIAGFVQPSSGAVSVAGRDVTRLPPDRRGMALVFQSYALWPHMTVAQNIGYGLKLKGMPREAIARRVGELEGLLGLSGLGQRKPAALSGGQRQRVALGRALAIDPQILLLDEPLSNLDARIRFKVRHDISALQKRLGITAVHVTHDREEAMVMADRIVIMDAGRIAQQGRPEDIYNRPASSFVAAFMGAENMLNLSGRVAGGVASIDAGPDNDPAALQVHGPALSGGTFEARFRAEAAELLPDSPVSRNSEGCLHLFGHVEAVSYPGGTWRHSVRVGQDDLLVDSRTPFERGSAVRVRIPADKLFLFNAKGVAGASHTSSLHHGRKDRVLEAAET</sequence>
<dbReference type="PANTHER" id="PTHR42781:SF4">
    <property type="entry name" value="SPERMIDINE_PUTRESCINE IMPORT ATP-BINDING PROTEIN POTA"/>
    <property type="match status" value="1"/>
</dbReference>
<dbReference type="GO" id="GO:0005524">
    <property type="term" value="F:ATP binding"/>
    <property type="evidence" value="ECO:0007669"/>
    <property type="project" value="UniProtKB-KW"/>
</dbReference>
<dbReference type="InterPro" id="IPR050093">
    <property type="entry name" value="ABC_SmlMolc_Importer"/>
</dbReference>
<feature type="region of interest" description="Disordered" evidence="5">
    <location>
        <begin position="366"/>
        <end position="385"/>
    </location>
</feature>
<dbReference type="RefSeq" id="WP_085463906.1">
    <property type="nucleotide sequence ID" value="NZ_FXBL01000004.1"/>
</dbReference>
<accession>A0A1X7NGY1</accession>
<gene>
    <name evidence="7" type="ORF">SAMN02982922_1860</name>
</gene>
<evidence type="ECO:0000256" key="3">
    <source>
        <dbReference type="ARBA" id="ARBA00022741"/>
    </source>
</evidence>
<evidence type="ECO:0000259" key="6">
    <source>
        <dbReference type="PROSITE" id="PS50893"/>
    </source>
</evidence>